<reference evidence="3" key="1">
    <citation type="submission" date="2017-03" db="EMBL/GenBank/DDBJ databases">
        <title>Novel pathways for hydrocarbon cycling and metabolic interdependencies in hydrothermal sediment communities.</title>
        <authorList>
            <person name="Dombrowski N."/>
            <person name="Seitz K."/>
            <person name="Teske A."/>
            <person name="Baker B."/>
        </authorList>
    </citation>
    <scope>NUCLEOTIDE SEQUENCE [LARGE SCALE GENOMIC DNA]</scope>
</reference>
<accession>A0A1W9P008</accession>
<dbReference type="InterPro" id="IPR025420">
    <property type="entry name" value="DUF4143"/>
</dbReference>
<organism evidence="2 3">
    <name type="scientific">candidate division CPR3 bacterium 4484_211</name>
    <dbReference type="NCBI Taxonomy" id="1968527"/>
    <lineage>
        <taxon>Bacteria</taxon>
        <taxon>Bacteria division CPR3</taxon>
    </lineage>
</organism>
<dbReference type="InterPro" id="IPR041682">
    <property type="entry name" value="AAA_14"/>
</dbReference>
<evidence type="ECO:0000259" key="1">
    <source>
        <dbReference type="SMART" id="SM00382"/>
    </source>
</evidence>
<dbReference type="EMBL" id="MZGJ01000001">
    <property type="protein sequence ID" value="OQX51580.1"/>
    <property type="molecule type" value="Genomic_DNA"/>
</dbReference>
<dbReference type="SUPFAM" id="SSF52540">
    <property type="entry name" value="P-loop containing nucleoside triphosphate hydrolases"/>
    <property type="match status" value="1"/>
</dbReference>
<feature type="domain" description="AAA+ ATPase" evidence="1">
    <location>
        <begin position="17"/>
        <end position="135"/>
    </location>
</feature>
<evidence type="ECO:0000313" key="3">
    <source>
        <dbReference type="Proteomes" id="UP000192520"/>
    </source>
</evidence>
<protein>
    <recommendedName>
        <fullName evidence="1">AAA+ ATPase domain-containing protein</fullName>
    </recommendedName>
</protein>
<dbReference type="CDD" id="cd00009">
    <property type="entry name" value="AAA"/>
    <property type="match status" value="1"/>
</dbReference>
<name>A0A1W9P008_UNCC3</name>
<dbReference type="Pfam" id="PF13173">
    <property type="entry name" value="AAA_14"/>
    <property type="match status" value="1"/>
</dbReference>
<dbReference type="Gene3D" id="3.40.50.300">
    <property type="entry name" value="P-loop containing nucleotide triphosphate hydrolases"/>
    <property type="match status" value="1"/>
</dbReference>
<dbReference type="PANTHER" id="PTHR43566:SF1">
    <property type="entry name" value="AAA+ ATPASE DOMAIN-CONTAINING PROTEIN"/>
    <property type="match status" value="1"/>
</dbReference>
<dbReference type="SMART" id="SM00382">
    <property type="entry name" value="AAA"/>
    <property type="match status" value="1"/>
</dbReference>
<dbReference type="InterPro" id="IPR003593">
    <property type="entry name" value="AAA+_ATPase"/>
</dbReference>
<dbReference type="PANTHER" id="PTHR43566">
    <property type="entry name" value="CONSERVED PROTEIN"/>
    <property type="match status" value="1"/>
</dbReference>
<evidence type="ECO:0000313" key="2">
    <source>
        <dbReference type="EMBL" id="OQX51580.1"/>
    </source>
</evidence>
<dbReference type="AlphaFoldDB" id="A0A1W9P008"/>
<dbReference type="Proteomes" id="UP000192520">
    <property type="component" value="Unassembled WGS sequence"/>
</dbReference>
<dbReference type="InterPro" id="IPR027417">
    <property type="entry name" value="P-loop_NTPase"/>
</dbReference>
<dbReference type="Pfam" id="PF13635">
    <property type="entry name" value="DUF4143"/>
    <property type="match status" value="1"/>
</dbReference>
<comment type="caution">
    <text evidence="2">The sequence shown here is derived from an EMBL/GenBank/DDBJ whole genome shotgun (WGS) entry which is preliminary data.</text>
</comment>
<gene>
    <name evidence="2" type="ORF">B5M47_00065</name>
</gene>
<sequence>MLIPRIITKAVKEALQPGKVTILYGPRQVGKTTLLSQLAEELEESNLQISGDQLRYREVLSSQDERKLKELIGSKKILIIDEAQRVPNIGLNLKIVVDNIPGVKVLVTGSASFDLAGKISEPLTGRKKTFMLYPVSYQELTDWLGKFEAREQLERWLVFGSYPEALTIESRRQRENYLAELVSSYLYKDILDFGGIKKADKVVDLLRLLAFQIGNEVAISELASNLSMDRATVDKYLDLLEKSFVIYRVGGFSRNLRKEIAKTSRYYFYDNGVRNALIENFNGLNLRNDKGQLWENFLYIERMKFNENLGRRANYYFWRTYDQKEIDLIEERGGNLYGFEFKWQGEMRRVVAEEFTKAYPAAQVQTITTKNFSTFLGV</sequence>
<proteinExistence type="predicted"/>